<reference evidence="1 2" key="1">
    <citation type="submission" date="2020-01" db="EMBL/GenBank/DDBJ databases">
        <title>Kibdelosporangium persica a novel Actinomycetes from a hot desert in Iran.</title>
        <authorList>
            <person name="Safaei N."/>
            <person name="Zaburannyi N."/>
            <person name="Mueller R."/>
            <person name="Wink J."/>
        </authorList>
    </citation>
    <scope>NUCLEOTIDE SEQUENCE [LARGE SCALE GENOMIC DNA]</scope>
    <source>
        <strain evidence="1 2">4NS15</strain>
    </source>
</reference>
<comment type="caution">
    <text evidence="1">The sequence shown here is derived from an EMBL/GenBank/DDBJ whole genome shotgun (WGS) entry which is preliminary data.</text>
</comment>
<dbReference type="RefSeq" id="WP_173138950.1">
    <property type="nucleotide sequence ID" value="NZ_CBCSGW010000081.1"/>
</dbReference>
<proteinExistence type="predicted"/>
<dbReference type="EMBL" id="JAAATY010000024">
    <property type="protein sequence ID" value="NRN69141.1"/>
    <property type="molecule type" value="Genomic_DNA"/>
</dbReference>
<keyword evidence="2" id="KW-1185">Reference proteome</keyword>
<accession>A0ABX2FCR3</accession>
<gene>
    <name evidence="1" type="ORF">GC106_63970</name>
</gene>
<name>A0ABX2FCR3_9PSEU</name>
<sequence>MVRKQKDAEPGDGRVQDPVTCWCVLVEETLGRGESQRWRLSDVRKFDTREEALDAAAQTALEYQPQHPAFEKDREIYQIGEDSWVVWLQGATSDYHFRVSVARHQAG</sequence>
<organism evidence="1 2">
    <name type="scientific">Kibdelosporangium persicum</name>
    <dbReference type="NCBI Taxonomy" id="2698649"/>
    <lineage>
        <taxon>Bacteria</taxon>
        <taxon>Bacillati</taxon>
        <taxon>Actinomycetota</taxon>
        <taxon>Actinomycetes</taxon>
        <taxon>Pseudonocardiales</taxon>
        <taxon>Pseudonocardiaceae</taxon>
        <taxon>Kibdelosporangium</taxon>
    </lineage>
</organism>
<protein>
    <submittedName>
        <fullName evidence="1">Uncharacterized protein</fullName>
    </submittedName>
</protein>
<evidence type="ECO:0000313" key="1">
    <source>
        <dbReference type="EMBL" id="NRN69141.1"/>
    </source>
</evidence>
<evidence type="ECO:0000313" key="2">
    <source>
        <dbReference type="Proteomes" id="UP000763557"/>
    </source>
</evidence>
<dbReference type="Proteomes" id="UP000763557">
    <property type="component" value="Unassembled WGS sequence"/>
</dbReference>